<gene>
    <name evidence="3" type="ORF">SA3R_02610</name>
</gene>
<dbReference type="RefSeq" id="WP_058776529.1">
    <property type="nucleotide sequence ID" value="NZ_LDSD01000005.1"/>
</dbReference>
<comment type="caution">
    <text evidence="3">The sequence shown here is derived from an EMBL/GenBank/DDBJ whole genome shotgun (WGS) entry which is preliminary data.</text>
</comment>
<feature type="domain" description="Bacterial Ig-like" evidence="2">
    <location>
        <begin position="858"/>
        <end position="924"/>
    </location>
</feature>
<dbReference type="AlphaFoldDB" id="A0A8E1S272"/>
<dbReference type="InterPro" id="IPR013783">
    <property type="entry name" value="Ig-like_fold"/>
</dbReference>
<sequence length="1042" mass="111064">MANITAADNARVISTKDQFYKWIDKSVAGANGGKLEITIDGEVHMVDISEDGKWSFDPKTSWLDGTHVIQLVSIDKATNPSPPRIFILDMDTTPPAKPEIWRVIDDAAAEDHYLTPGEATSDKTPALAGVAEPGTIVTLYDNGKEIGSVVADKMGAWSITPELADGEHQLTVMAKDTVGHESPISDAFNLTIADGVVTQAVNEAVSVTPAESTTMDAVPFPGKPIKTINKNIISLSADNAEPNALVQIVIDETVYTTRADGSGKWQFDSPEMKEGLHVAGIRYLDRAGNWGPSTQLIRNIDTSAPEAPQIMRVIDNEGSADTYLTPGNYTNDKTPTLYGVAQPDSLVKIYDIRSNVIGSVKAGADGRWSFTPELTTDGTHVFSASYTDRFGAESPRSDNFALTLDTSVPGTPSLSEVLDDEGRVTGPLKSGDITDDKTPTLSGKADAGVIVRVWDGDKLIGSTKADNRGEWKLDVELGEGEHSLVVDSISKGGTVSEKTDPFKLVIDSNILPAPVVDEMVANNGDEERVLQPGDSTNDTTPVLRGEGNDGDIIYVIVDGGTEPVATAIVKDGKWEIELPELAEGSHDIELIAKDPASGKESPTSDPINVIIDITPPDQPKPPTIVDNEGENTGPVEPGKPIDDNRPGFGGEGGTPGDKVEVIIDDGKGNPVVIGTGIVGEDGKWEVKPENPIDDGNYQVIIEITDPAGNESQPSDPIDLIIDTKKPGSMEGSYILEDNVGPIQGEIENGTVTDDKQPTLKGTSPDLSQVIIYIDDLEPIVVDVVNGEWSYELPELGEGNHKVEVQPVSQSGVKGDKEAAINFDVDTTKPVPVEGGDKANFEGVFADKTGTEIPVRPDTNDDTLIFRGKGSEDGTIVMIWGDEARTQLIGSTVVENGVWRYESDKLAEGDYAFNVTVRDAAGNELVIDHTVKTNVDVTPPPPPEINSIFAAGATDVEGLMSMSLNDIMTQGQDSLFIDNGKSQLVVNAKQGEALTLEDILPAGEDASSWQQAAGTVTVGGTEYNVYSNGDAELLVQNLHNEQH</sequence>
<dbReference type="Gene3D" id="3.30.420.430">
    <property type="match status" value="1"/>
</dbReference>
<evidence type="ECO:0000313" key="3">
    <source>
        <dbReference type="EMBL" id="KTS69531.1"/>
    </source>
</evidence>
<proteinExistence type="predicted"/>
<feature type="region of interest" description="Disordered" evidence="1">
    <location>
        <begin position="614"/>
        <end position="654"/>
    </location>
</feature>
<reference evidence="3 4" key="1">
    <citation type="journal article" date="2016" name="Front. Microbiol.">
        <title>Genomic Resource of Rice Seed Associated Bacteria.</title>
        <authorList>
            <person name="Midha S."/>
            <person name="Bansal K."/>
            <person name="Sharma S."/>
            <person name="Kumar N."/>
            <person name="Patil P.P."/>
            <person name="Chaudhry V."/>
            <person name="Patil P.B."/>
        </authorList>
    </citation>
    <scope>NUCLEOTIDE SEQUENCE [LARGE SCALE GENOMIC DNA]</scope>
    <source>
        <strain evidence="3 4">SA3</strain>
    </source>
</reference>
<feature type="region of interest" description="Disordered" evidence="1">
    <location>
        <begin position="411"/>
        <end position="440"/>
    </location>
</feature>
<feature type="domain" description="Bacterial Ig-like" evidence="2">
    <location>
        <begin position="422"/>
        <end position="507"/>
    </location>
</feature>
<name>A0A8E1S272_9GAMM</name>
<dbReference type="InterPro" id="IPR044016">
    <property type="entry name" value="Big_13"/>
</dbReference>
<feature type="domain" description="Bacterial Ig-like" evidence="2">
    <location>
        <begin position="535"/>
        <end position="612"/>
    </location>
</feature>
<dbReference type="Pfam" id="PF19077">
    <property type="entry name" value="Big_13"/>
    <property type="match status" value="6"/>
</dbReference>
<feature type="domain" description="Bacterial Ig-like" evidence="2">
    <location>
        <begin position="621"/>
        <end position="723"/>
    </location>
</feature>
<dbReference type="Proteomes" id="UP000071979">
    <property type="component" value="Unassembled WGS sequence"/>
</dbReference>
<accession>A0A8E1S272</accession>
<evidence type="ECO:0000259" key="2">
    <source>
        <dbReference type="Pfam" id="PF19077"/>
    </source>
</evidence>
<evidence type="ECO:0000256" key="1">
    <source>
        <dbReference type="SAM" id="MobiDB-lite"/>
    </source>
</evidence>
<dbReference type="EMBL" id="LDSE01000004">
    <property type="protein sequence ID" value="KTS69531.1"/>
    <property type="molecule type" value="Genomic_DNA"/>
</dbReference>
<feature type="domain" description="Bacterial Ig-like" evidence="2">
    <location>
        <begin position="118"/>
        <end position="192"/>
    </location>
</feature>
<feature type="domain" description="Bacterial Ig-like" evidence="2">
    <location>
        <begin position="327"/>
        <end position="406"/>
    </location>
</feature>
<evidence type="ECO:0000313" key="4">
    <source>
        <dbReference type="Proteomes" id="UP000071979"/>
    </source>
</evidence>
<dbReference type="NCBIfam" id="NF033510">
    <property type="entry name" value="Ca_tandemer"/>
    <property type="match status" value="4"/>
</dbReference>
<protein>
    <recommendedName>
        <fullName evidence="2">Bacterial Ig-like domain-containing protein</fullName>
    </recommendedName>
</protein>
<dbReference type="Gene3D" id="2.60.40.10">
    <property type="entry name" value="Immunoglobulins"/>
    <property type="match status" value="8"/>
</dbReference>
<organism evidence="3 4">
    <name type="scientific">Pantoea dispersa</name>
    <dbReference type="NCBI Taxonomy" id="59814"/>
    <lineage>
        <taxon>Bacteria</taxon>
        <taxon>Pseudomonadati</taxon>
        <taxon>Pseudomonadota</taxon>
        <taxon>Gammaproteobacteria</taxon>
        <taxon>Enterobacterales</taxon>
        <taxon>Erwiniaceae</taxon>
        <taxon>Pantoea</taxon>
    </lineage>
</organism>